<dbReference type="InterPro" id="IPR038765">
    <property type="entry name" value="Papain-like_cys_pep_sf"/>
</dbReference>
<dbReference type="PROSITE" id="PS51935">
    <property type="entry name" value="NLPC_P60"/>
    <property type="match status" value="1"/>
</dbReference>
<dbReference type="EMBL" id="WBOF01000002">
    <property type="protein sequence ID" value="MQS16446.1"/>
    <property type="molecule type" value="Genomic_DNA"/>
</dbReference>
<dbReference type="AlphaFoldDB" id="A0A6N7KXN0"/>
<dbReference type="CDD" id="cd13399">
    <property type="entry name" value="Slt35-like"/>
    <property type="match status" value="1"/>
</dbReference>
<evidence type="ECO:0000259" key="5">
    <source>
        <dbReference type="PROSITE" id="PS51935"/>
    </source>
</evidence>
<proteinExistence type="inferred from homology"/>
<sequence length="343" mass="35743">MSGSVGKAVMGVSVCAVATALVFGLLVVSAAGGGAPGTPPGSSGGSGTTGTLDATKVPAEYLAWVQKAGVCDAVPGALSPQVIAAQIEAESNWDRTAVSKGVGAQGISQFMPSTWKTWGKDENNDGDGGNPFDPADAIMAQGRYDCYLAGEVQNYVKAGQASGDITDLMLAAYNAGPYAVKYSHGVPPYTETLGYVQEIRGLISKYTVPPAGGSAFGDQIVTAARAKLNLPYVWGGGDEHGPTGGGYDCSGLVLYAVYQASGGKIHLPHLSEEQVTMGTAVERNDMKPGDVIGFDLHHDGDYDHIGIYIGNHQMIHAPHTGDVVKVATLDWYESFPWKVRRFG</sequence>
<protein>
    <submittedName>
        <fullName evidence="6">Transglycosylase SLT domain-containing protein</fullName>
    </submittedName>
</protein>
<dbReference type="SUPFAM" id="SSF54001">
    <property type="entry name" value="Cysteine proteinases"/>
    <property type="match status" value="1"/>
</dbReference>
<dbReference type="InterPro" id="IPR023346">
    <property type="entry name" value="Lysozyme-like_dom_sf"/>
</dbReference>
<dbReference type="GO" id="GO:0006508">
    <property type="term" value="P:proteolysis"/>
    <property type="evidence" value="ECO:0007669"/>
    <property type="project" value="UniProtKB-KW"/>
</dbReference>
<evidence type="ECO:0000256" key="1">
    <source>
        <dbReference type="ARBA" id="ARBA00007074"/>
    </source>
</evidence>
<evidence type="ECO:0000256" key="4">
    <source>
        <dbReference type="ARBA" id="ARBA00022807"/>
    </source>
</evidence>
<gene>
    <name evidence="6" type="ORF">F7Q99_30690</name>
</gene>
<reference evidence="6 7" key="1">
    <citation type="submission" date="2019-09" db="EMBL/GenBank/DDBJ databases">
        <title>Genome Sequences of Streptomyces kaniharaensis ATCC 21070.</title>
        <authorList>
            <person name="Zhu W."/>
            <person name="De Crecy-Lagard V."/>
            <person name="Richards N.G."/>
        </authorList>
    </citation>
    <scope>NUCLEOTIDE SEQUENCE [LARGE SCALE GENOMIC DNA]</scope>
    <source>
        <strain evidence="6 7">SF-557</strain>
    </source>
</reference>
<evidence type="ECO:0000313" key="7">
    <source>
        <dbReference type="Proteomes" id="UP000450000"/>
    </source>
</evidence>
<feature type="domain" description="NlpC/P60" evidence="5">
    <location>
        <begin position="214"/>
        <end position="343"/>
    </location>
</feature>
<evidence type="ECO:0000256" key="3">
    <source>
        <dbReference type="ARBA" id="ARBA00022801"/>
    </source>
</evidence>
<keyword evidence="4" id="KW-0788">Thiol protease</keyword>
<dbReference type="InterPro" id="IPR051794">
    <property type="entry name" value="PG_Endopeptidase_C40"/>
</dbReference>
<dbReference type="PANTHER" id="PTHR47359">
    <property type="entry name" value="PEPTIDOGLYCAN DL-ENDOPEPTIDASE CWLO"/>
    <property type="match status" value="1"/>
</dbReference>
<evidence type="ECO:0000256" key="2">
    <source>
        <dbReference type="ARBA" id="ARBA00022670"/>
    </source>
</evidence>
<dbReference type="OrthoDB" id="5244330at2"/>
<keyword evidence="2" id="KW-0645">Protease</keyword>
<dbReference type="InterPro" id="IPR000064">
    <property type="entry name" value="NLP_P60_dom"/>
</dbReference>
<dbReference type="Pfam" id="PF01464">
    <property type="entry name" value="SLT"/>
    <property type="match status" value="1"/>
</dbReference>
<dbReference type="Gene3D" id="1.10.530.10">
    <property type="match status" value="1"/>
</dbReference>
<organism evidence="6 7">
    <name type="scientific">Streptomyces kaniharaensis</name>
    <dbReference type="NCBI Taxonomy" id="212423"/>
    <lineage>
        <taxon>Bacteria</taxon>
        <taxon>Bacillati</taxon>
        <taxon>Actinomycetota</taxon>
        <taxon>Actinomycetes</taxon>
        <taxon>Kitasatosporales</taxon>
        <taxon>Streptomycetaceae</taxon>
        <taxon>Streptomyces</taxon>
    </lineage>
</organism>
<dbReference type="SUPFAM" id="SSF53955">
    <property type="entry name" value="Lysozyme-like"/>
    <property type="match status" value="1"/>
</dbReference>
<dbReference type="GO" id="GO:0008234">
    <property type="term" value="F:cysteine-type peptidase activity"/>
    <property type="evidence" value="ECO:0007669"/>
    <property type="project" value="UniProtKB-KW"/>
</dbReference>
<dbReference type="InterPro" id="IPR008258">
    <property type="entry name" value="Transglycosylase_SLT_dom_1"/>
</dbReference>
<dbReference type="Pfam" id="PF00877">
    <property type="entry name" value="NLPC_P60"/>
    <property type="match status" value="1"/>
</dbReference>
<keyword evidence="7" id="KW-1185">Reference proteome</keyword>
<keyword evidence="3" id="KW-0378">Hydrolase</keyword>
<comment type="similarity">
    <text evidence="1">Belongs to the peptidase C40 family.</text>
</comment>
<dbReference type="Gene3D" id="3.90.1720.10">
    <property type="entry name" value="endopeptidase domain like (from Nostoc punctiforme)"/>
    <property type="match status" value="1"/>
</dbReference>
<dbReference type="Proteomes" id="UP000450000">
    <property type="component" value="Unassembled WGS sequence"/>
</dbReference>
<accession>A0A6N7KXN0</accession>
<comment type="caution">
    <text evidence="6">The sequence shown here is derived from an EMBL/GenBank/DDBJ whole genome shotgun (WGS) entry which is preliminary data.</text>
</comment>
<evidence type="ECO:0000313" key="6">
    <source>
        <dbReference type="EMBL" id="MQS16446.1"/>
    </source>
</evidence>
<dbReference type="PANTHER" id="PTHR47359:SF3">
    <property type="entry name" value="NLP_P60 DOMAIN-CONTAINING PROTEIN-RELATED"/>
    <property type="match status" value="1"/>
</dbReference>
<name>A0A6N7KXN0_9ACTN</name>